<dbReference type="AlphaFoldDB" id="A0A1B9GM49"/>
<evidence type="ECO:0000256" key="2">
    <source>
        <dbReference type="SAM" id="SignalP"/>
    </source>
</evidence>
<dbReference type="SUPFAM" id="SSF49482">
    <property type="entry name" value="Aromatic compound dioxygenase"/>
    <property type="match status" value="1"/>
</dbReference>
<evidence type="ECO:0000256" key="1">
    <source>
        <dbReference type="SAM" id="MobiDB-lite"/>
    </source>
</evidence>
<accession>A0A1B9GM49</accession>
<feature type="region of interest" description="Disordered" evidence="1">
    <location>
        <begin position="55"/>
        <end position="81"/>
    </location>
</feature>
<protein>
    <submittedName>
        <fullName evidence="3">Dioxygenase subfamily protein</fullName>
    </submittedName>
</protein>
<dbReference type="GO" id="GO:0005506">
    <property type="term" value="F:iron ion binding"/>
    <property type="evidence" value="ECO:0007669"/>
    <property type="project" value="InterPro"/>
</dbReference>
<dbReference type="GO" id="GO:0016702">
    <property type="term" value="F:oxidoreductase activity, acting on single donors with incorporation of molecular oxygen, incorporation of two atoms of oxygen"/>
    <property type="evidence" value="ECO:0007669"/>
    <property type="project" value="InterPro"/>
</dbReference>
<evidence type="ECO:0000313" key="3">
    <source>
        <dbReference type="EMBL" id="OCF32088.1"/>
    </source>
</evidence>
<dbReference type="PANTHER" id="PTHR34315">
    <property type="match status" value="1"/>
</dbReference>
<dbReference type="OrthoDB" id="121380at2759"/>
<keyword evidence="4" id="KW-1185">Reference proteome</keyword>
<dbReference type="PANTHER" id="PTHR34315:SF1">
    <property type="entry name" value="INTRADIOL RING-CLEAVAGE DIOXYGENASES DOMAIN-CONTAINING PROTEIN-RELATED"/>
    <property type="match status" value="1"/>
</dbReference>
<reference evidence="3 4" key="1">
    <citation type="submission" date="2013-07" db="EMBL/GenBank/DDBJ databases">
        <title>The Genome Sequence of Cryptococcus heveanensis BCC8398.</title>
        <authorList>
            <consortium name="The Broad Institute Genome Sequencing Platform"/>
            <person name="Cuomo C."/>
            <person name="Litvintseva A."/>
            <person name="Chen Y."/>
            <person name="Heitman J."/>
            <person name="Sun S."/>
            <person name="Springer D."/>
            <person name="Dromer F."/>
            <person name="Young S.K."/>
            <person name="Zeng Q."/>
            <person name="Gargeya S."/>
            <person name="Fitzgerald M."/>
            <person name="Abouelleil A."/>
            <person name="Alvarado L."/>
            <person name="Berlin A.M."/>
            <person name="Chapman S.B."/>
            <person name="Dewar J."/>
            <person name="Goldberg J."/>
            <person name="Griggs A."/>
            <person name="Gujja S."/>
            <person name="Hansen M."/>
            <person name="Howarth C."/>
            <person name="Imamovic A."/>
            <person name="Larimer J."/>
            <person name="McCowan C."/>
            <person name="Murphy C."/>
            <person name="Pearson M."/>
            <person name="Priest M."/>
            <person name="Roberts A."/>
            <person name="Saif S."/>
            <person name="Shea T."/>
            <person name="Sykes S."/>
            <person name="Wortman J."/>
            <person name="Nusbaum C."/>
            <person name="Birren B."/>
        </authorList>
    </citation>
    <scope>NUCLEOTIDE SEQUENCE [LARGE SCALE GENOMIC DNA]</scope>
    <source>
        <strain evidence="3 4">BCC8398</strain>
    </source>
</reference>
<reference evidence="4" key="2">
    <citation type="submission" date="2013-12" db="EMBL/GenBank/DDBJ databases">
        <title>Evolution of pathogenesis and genome organization in the Tremellales.</title>
        <authorList>
            <person name="Cuomo C."/>
            <person name="Litvintseva A."/>
            <person name="Heitman J."/>
            <person name="Chen Y."/>
            <person name="Sun S."/>
            <person name="Springer D."/>
            <person name="Dromer F."/>
            <person name="Young S."/>
            <person name="Zeng Q."/>
            <person name="Chapman S."/>
            <person name="Gujja S."/>
            <person name="Saif S."/>
            <person name="Birren B."/>
        </authorList>
    </citation>
    <scope>NUCLEOTIDE SEQUENCE [LARGE SCALE GENOMIC DNA]</scope>
    <source>
        <strain evidence="4">BCC8398</strain>
    </source>
</reference>
<proteinExistence type="predicted"/>
<feature type="compositionally biased region" description="Basic and acidic residues" evidence="1">
    <location>
        <begin position="65"/>
        <end position="74"/>
    </location>
</feature>
<keyword evidence="3" id="KW-0560">Oxidoreductase</keyword>
<sequence length="379" mass="40411">MALKSLGILPLPLSLLLPSLLGSVSADVMYNPAPQIFFPNPDDAVHPEWADRQSALGWPSSTHQNGDHKQEHQQQEGGGSEVGGCGGVCVLTPEVMEGPFYLDYHLDRSNLTEGVPGIPLTLTLQVHQISSHLSDHTLSQSSCQPLPGAWVDIWNCDTEGVYSGYGKAAEEPGDGRGPPGGPGGPGGPGDHKGKRPPPPPGGPGGPSGPGGPGGPPGGPGGHAEPQNNSTFLRGIQQADQDGKVTFNTIFPGWYPGRTIHIHLKVHPPSWATYTHSDNNNDNDVALEISRQDIDRSASRESMLNETHTHTTQLFFPEEISAIVATAKEYKSNPARRVTNEHDMLYVDTKGASLVRAGLVGDVVEDGVWAEMKIGVDKWW</sequence>
<organism evidence="3 4">
    <name type="scientific">Kwoniella heveanensis BCC8398</name>
    <dbReference type="NCBI Taxonomy" id="1296120"/>
    <lineage>
        <taxon>Eukaryota</taxon>
        <taxon>Fungi</taxon>
        <taxon>Dikarya</taxon>
        <taxon>Basidiomycota</taxon>
        <taxon>Agaricomycotina</taxon>
        <taxon>Tremellomycetes</taxon>
        <taxon>Tremellales</taxon>
        <taxon>Cryptococcaceae</taxon>
        <taxon>Kwoniella</taxon>
    </lineage>
</organism>
<dbReference type="Proteomes" id="UP000092666">
    <property type="component" value="Unassembled WGS sequence"/>
</dbReference>
<dbReference type="STRING" id="1296120.A0A1B9GM49"/>
<feature type="region of interest" description="Disordered" evidence="1">
    <location>
        <begin position="165"/>
        <end position="228"/>
    </location>
</feature>
<dbReference type="EMBL" id="KV700130">
    <property type="protein sequence ID" value="OCF32088.1"/>
    <property type="molecule type" value="Genomic_DNA"/>
</dbReference>
<feature type="chain" id="PRO_5008627233" evidence="2">
    <location>
        <begin position="27"/>
        <end position="379"/>
    </location>
</feature>
<feature type="compositionally biased region" description="Gly residues" evidence="1">
    <location>
        <begin position="175"/>
        <end position="188"/>
    </location>
</feature>
<keyword evidence="2" id="KW-0732">Signal</keyword>
<evidence type="ECO:0000313" key="4">
    <source>
        <dbReference type="Proteomes" id="UP000092666"/>
    </source>
</evidence>
<gene>
    <name evidence="3" type="ORF">I316_06244</name>
</gene>
<dbReference type="InterPro" id="IPR015889">
    <property type="entry name" value="Intradiol_dOase_core"/>
</dbReference>
<feature type="signal peptide" evidence="2">
    <location>
        <begin position="1"/>
        <end position="26"/>
    </location>
</feature>
<keyword evidence="3" id="KW-0223">Dioxygenase</keyword>
<dbReference type="CDD" id="cd03457">
    <property type="entry name" value="intradiol_dioxygenase_like"/>
    <property type="match status" value="1"/>
</dbReference>
<dbReference type="Gene3D" id="2.60.130.10">
    <property type="entry name" value="Aromatic compound dioxygenase"/>
    <property type="match status" value="1"/>
</dbReference>
<name>A0A1B9GM49_9TREE</name>